<evidence type="ECO:0000313" key="1">
    <source>
        <dbReference type="EMBL" id="MPM21871.1"/>
    </source>
</evidence>
<comment type="caution">
    <text evidence="1">The sequence shown here is derived from an EMBL/GenBank/DDBJ whole genome shotgun (WGS) entry which is preliminary data.</text>
</comment>
<protein>
    <submittedName>
        <fullName evidence="1">Uncharacterized protein</fullName>
    </submittedName>
</protein>
<gene>
    <name evidence="1" type="ORF">SDC9_68321</name>
</gene>
<dbReference type="AlphaFoldDB" id="A0A644Y1T7"/>
<accession>A0A644Y1T7</accession>
<dbReference type="EMBL" id="VSSQ01003685">
    <property type="protein sequence ID" value="MPM21871.1"/>
    <property type="molecule type" value="Genomic_DNA"/>
</dbReference>
<sequence length="97" mass="10826">MGKDIKIILDADFYPRVLRLCGLKLLFGSIIFVDSAEAGYYFILFCFVDKVVEALFKFFGAYLCGLDVGYPDAQNTLFPFVITGCSDPVPGICFMLK</sequence>
<organism evidence="1">
    <name type="scientific">bioreactor metagenome</name>
    <dbReference type="NCBI Taxonomy" id="1076179"/>
    <lineage>
        <taxon>unclassified sequences</taxon>
        <taxon>metagenomes</taxon>
        <taxon>ecological metagenomes</taxon>
    </lineage>
</organism>
<proteinExistence type="predicted"/>
<name>A0A644Y1T7_9ZZZZ</name>
<reference evidence="1" key="1">
    <citation type="submission" date="2019-08" db="EMBL/GenBank/DDBJ databases">
        <authorList>
            <person name="Kucharzyk K."/>
            <person name="Murdoch R.W."/>
            <person name="Higgins S."/>
            <person name="Loffler F."/>
        </authorList>
    </citation>
    <scope>NUCLEOTIDE SEQUENCE</scope>
</reference>